<evidence type="ECO:0000313" key="2">
    <source>
        <dbReference type="EMBL" id="KZT44296.1"/>
    </source>
</evidence>
<keyword evidence="3" id="KW-1185">Reference proteome</keyword>
<dbReference type="InterPro" id="IPR000210">
    <property type="entry name" value="BTB/POZ_dom"/>
</dbReference>
<protein>
    <recommendedName>
        <fullName evidence="1">BTB domain-containing protein</fullName>
    </recommendedName>
</protein>
<dbReference type="AlphaFoldDB" id="A0A166J2A5"/>
<dbReference type="EMBL" id="KV428004">
    <property type="protein sequence ID" value="KZT44296.1"/>
    <property type="molecule type" value="Genomic_DNA"/>
</dbReference>
<dbReference type="CDD" id="cd18186">
    <property type="entry name" value="BTB_POZ_ZBTB_KLHL-like"/>
    <property type="match status" value="1"/>
</dbReference>
<dbReference type="OrthoDB" id="2367075at2759"/>
<organism evidence="2 3">
    <name type="scientific">Sistotremastrum suecicum HHB10207 ss-3</name>
    <dbReference type="NCBI Taxonomy" id="1314776"/>
    <lineage>
        <taxon>Eukaryota</taxon>
        <taxon>Fungi</taxon>
        <taxon>Dikarya</taxon>
        <taxon>Basidiomycota</taxon>
        <taxon>Agaricomycotina</taxon>
        <taxon>Agaricomycetes</taxon>
        <taxon>Sistotremastrales</taxon>
        <taxon>Sistotremastraceae</taxon>
        <taxon>Sistotremastrum</taxon>
    </lineage>
</organism>
<accession>A0A166J2A5</accession>
<dbReference type="SUPFAM" id="SSF54695">
    <property type="entry name" value="POZ domain"/>
    <property type="match status" value="1"/>
</dbReference>
<dbReference type="Proteomes" id="UP000076798">
    <property type="component" value="Unassembled WGS sequence"/>
</dbReference>
<feature type="domain" description="BTB" evidence="1">
    <location>
        <begin position="13"/>
        <end position="78"/>
    </location>
</feature>
<dbReference type="InterPro" id="IPR011333">
    <property type="entry name" value="SKP1/BTB/POZ_sf"/>
</dbReference>
<dbReference type="Gene3D" id="3.30.710.10">
    <property type="entry name" value="Potassium Channel Kv1.1, Chain A"/>
    <property type="match status" value="1"/>
</dbReference>
<gene>
    <name evidence="2" type="ORF">SISSUDRAFT_1123842</name>
</gene>
<dbReference type="PROSITE" id="PS50097">
    <property type="entry name" value="BTB"/>
    <property type="match status" value="1"/>
</dbReference>
<dbReference type="SMART" id="SM00225">
    <property type="entry name" value="BTB"/>
    <property type="match status" value="1"/>
</dbReference>
<sequence>MLERHSKYWFEDGSVVLQVENSAYNLHRSFLEMKSPVWKDMFTMPVEQGSSEGVSLDNPIILPQITTAEFDELLSFLYHQWTPPPDRTERLVALLRLGNLYQIDDAKEFAITSLSTHPTVHPSLRLQLSREYSLDDWLAPAFTRLMVLPLVSLSEEDVHRLGLFAYSVLAKAKETVEAHRKSVAQSFPIVHLPYRHPNCYKSWKSTWWTEVGQILLHFPWTSWHDAMSRVAGAEMAGVCESCKPRYAHEVGEQAKVWHEQEMAIVDKAIARLR</sequence>
<reference evidence="2 3" key="1">
    <citation type="journal article" date="2016" name="Mol. Biol. Evol.">
        <title>Comparative Genomics of Early-Diverging Mushroom-Forming Fungi Provides Insights into the Origins of Lignocellulose Decay Capabilities.</title>
        <authorList>
            <person name="Nagy L.G."/>
            <person name="Riley R."/>
            <person name="Tritt A."/>
            <person name="Adam C."/>
            <person name="Daum C."/>
            <person name="Floudas D."/>
            <person name="Sun H."/>
            <person name="Yadav J.S."/>
            <person name="Pangilinan J."/>
            <person name="Larsson K.H."/>
            <person name="Matsuura K."/>
            <person name="Barry K."/>
            <person name="Labutti K."/>
            <person name="Kuo R."/>
            <person name="Ohm R.A."/>
            <person name="Bhattacharya S.S."/>
            <person name="Shirouzu T."/>
            <person name="Yoshinaga Y."/>
            <person name="Martin F.M."/>
            <person name="Grigoriev I.V."/>
            <person name="Hibbett D.S."/>
        </authorList>
    </citation>
    <scope>NUCLEOTIDE SEQUENCE [LARGE SCALE GENOMIC DNA]</scope>
    <source>
        <strain evidence="2 3">HHB10207 ss-3</strain>
    </source>
</reference>
<evidence type="ECO:0000259" key="1">
    <source>
        <dbReference type="PROSITE" id="PS50097"/>
    </source>
</evidence>
<dbReference type="Pfam" id="PF00651">
    <property type="entry name" value="BTB"/>
    <property type="match status" value="1"/>
</dbReference>
<dbReference type="STRING" id="1314776.A0A166J2A5"/>
<evidence type="ECO:0000313" key="3">
    <source>
        <dbReference type="Proteomes" id="UP000076798"/>
    </source>
</evidence>
<name>A0A166J2A5_9AGAM</name>
<proteinExistence type="predicted"/>